<feature type="compositionally biased region" description="Basic residues" evidence="1">
    <location>
        <begin position="351"/>
        <end position="361"/>
    </location>
</feature>
<protein>
    <submittedName>
        <fullName evidence="2">Uncharacterized protein</fullName>
    </submittedName>
</protein>
<dbReference type="Proteomes" id="UP001147747">
    <property type="component" value="Unassembled WGS sequence"/>
</dbReference>
<dbReference type="EMBL" id="JAPZBU010000008">
    <property type="protein sequence ID" value="KAJ5391400.1"/>
    <property type="molecule type" value="Genomic_DNA"/>
</dbReference>
<feature type="region of interest" description="Disordered" evidence="1">
    <location>
        <begin position="451"/>
        <end position="476"/>
    </location>
</feature>
<gene>
    <name evidence="2" type="ORF">N7509_006890</name>
</gene>
<dbReference type="OrthoDB" id="5411773at2759"/>
<comment type="caution">
    <text evidence="2">The sequence shown here is derived from an EMBL/GenBank/DDBJ whole genome shotgun (WGS) entry which is preliminary data.</text>
</comment>
<proteinExistence type="predicted"/>
<feature type="region of interest" description="Disordered" evidence="1">
    <location>
        <begin position="313"/>
        <end position="387"/>
    </location>
</feature>
<sequence>MSSQHLDEMAPWGTLEYRAPKPLRFELVQNIEIFFEEKLYTQALNLLFNTLASGSYTSPECIIPLPPHLAIAVTFLVHPSTTTRASSDEEKEVAHIALRLLRLLGTLVSPRAAKLDIAFAFTHDQALRSGGKYRAAGDDNESHRHDDNKPLNIKLGKEGSLWSRAEDFWHAVGWTFNCSVLHHERWERWQIWLEFMCDVLQDDWNERERIFKERKADKGDGTTQQRVPIKRRTLDQYQDHSLTILKESLIFRYISAGSGTGKYRRVIRAIFADGGTNSLNEFRQVFPKELKLAKSDRQAEKAKKRERDVNIDKDEYGDYLAQDESDDEATTGLETSKSNSQSTSPSGAGSRRSKRTRRGTRNTKDPLDNEFIDEITGPDQTLTQHDVGGLDSLDLRKRLLGLLSRVCELLPKDFLAIDVLDHYIIENIRHLPLPIFQAFISPYILPGLLDKSQRDSSSDEEQHQGEDGKKIRGDRSDAEQTVLCELLLFSMLESAAPKSDQPYLDQDKLEECFLPFAAANASVVDNVKVSIILEALMLLLAGNGLLHFRPSLENAVQIGLGRRAERAAMEARRSQAKKDQEPLETSWLIESGDRLLFLMEVLQSQAQSIT</sequence>
<evidence type="ECO:0000256" key="1">
    <source>
        <dbReference type="SAM" id="MobiDB-lite"/>
    </source>
</evidence>
<dbReference type="GeneID" id="81370507"/>
<evidence type="ECO:0000313" key="3">
    <source>
        <dbReference type="Proteomes" id="UP001147747"/>
    </source>
</evidence>
<name>A0A9X0B7T3_9EURO</name>
<feature type="compositionally biased region" description="Low complexity" evidence="1">
    <location>
        <begin position="336"/>
        <end position="350"/>
    </location>
</feature>
<dbReference type="RefSeq" id="XP_056487078.1">
    <property type="nucleotide sequence ID" value="XM_056631527.1"/>
</dbReference>
<keyword evidence="3" id="KW-1185">Reference proteome</keyword>
<dbReference type="AlphaFoldDB" id="A0A9X0B7T3"/>
<reference evidence="2" key="2">
    <citation type="journal article" date="2023" name="IMA Fungus">
        <title>Comparative genomic study of the Penicillium genus elucidates a diverse pangenome and 15 lateral gene transfer events.</title>
        <authorList>
            <person name="Petersen C."/>
            <person name="Sorensen T."/>
            <person name="Nielsen M.R."/>
            <person name="Sondergaard T.E."/>
            <person name="Sorensen J.L."/>
            <person name="Fitzpatrick D.A."/>
            <person name="Frisvad J.C."/>
            <person name="Nielsen K.L."/>
        </authorList>
    </citation>
    <scope>NUCLEOTIDE SEQUENCE</scope>
    <source>
        <strain evidence="2">IBT 29677</strain>
    </source>
</reference>
<feature type="compositionally biased region" description="Acidic residues" evidence="1">
    <location>
        <begin position="317"/>
        <end position="329"/>
    </location>
</feature>
<evidence type="ECO:0000313" key="2">
    <source>
        <dbReference type="EMBL" id="KAJ5391400.1"/>
    </source>
</evidence>
<organism evidence="2 3">
    <name type="scientific">Penicillium cosmopolitanum</name>
    <dbReference type="NCBI Taxonomy" id="1131564"/>
    <lineage>
        <taxon>Eukaryota</taxon>
        <taxon>Fungi</taxon>
        <taxon>Dikarya</taxon>
        <taxon>Ascomycota</taxon>
        <taxon>Pezizomycotina</taxon>
        <taxon>Eurotiomycetes</taxon>
        <taxon>Eurotiomycetidae</taxon>
        <taxon>Eurotiales</taxon>
        <taxon>Aspergillaceae</taxon>
        <taxon>Penicillium</taxon>
    </lineage>
</organism>
<accession>A0A9X0B7T3</accession>
<reference evidence="2" key="1">
    <citation type="submission" date="2022-12" db="EMBL/GenBank/DDBJ databases">
        <authorList>
            <person name="Petersen C."/>
        </authorList>
    </citation>
    <scope>NUCLEOTIDE SEQUENCE</scope>
    <source>
        <strain evidence="2">IBT 29677</strain>
    </source>
</reference>